<dbReference type="AlphaFoldDB" id="M4BQR7"/>
<evidence type="ECO:0000313" key="1">
    <source>
        <dbReference type="EnsemblProtists" id="HpaP808756"/>
    </source>
</evidence>
<sequence>MATFRKSQSRIFESRVETSSRRLTNYVVLSEDETERLTWFACILHDIAMHDKEFICMIVRDRGVNGKFCAGKDLNDAMLNSSVRRLIACF</sequence>
<name>M4BQR7_HYAAE</name>
<evidence type="ECO:0000313" key="2">
    <source>
        <dbReference type="Proteomes" id="UP000011713"/>
    </source>
</evidence>
<dbReference type="EnsemblProtists" id="HpaT808756">
    <property type="protein sequence ID" value="HpaP808756"/>
    <property type="gene ID" value="HpaG808756"/>
</dbReference>
<reference evidence="2" key="1">
    <citation type="journal article" date="2010" name="Science">
        <title>Signatures of adaptation to obligate biotrophy in the Hyaloperonospora arabidopsidis genome.</title>
        <authorList>
            <person name="Baxter L."/>
            <person name="Tripathy S."/>
            <person name="Ishaque N."/>
            <person name="Boot N."/>
            <person name="Cabral A."/>
            <person name="Kemen E."/>
            <person name="Thines M."/>
            <person name="Ah-Fong A."/>
            <person name="Anderson R."/>
            <person name="Badejoko W."/>
            <person name="Bittner-Eddy P."/>
            <person name="Boore J.L."/>
            <person name="Chibucos M.C."/>
            <person name="Coates M."/>
            <person name="Dehal P."/>
            <person name="Delehaunty K."/>
            <person name="Dong S."/>
            <person name="Downton P."/>
            <person name="Dumas B."/>
            <person name="Fabro G."/>
            <person name="Fronick C."/>
            <person name="Fuerstenberg S.I."/>
            <person name="Fulton L."/>
            <person name="Gaulin E."/>
            <person name="Govers F."/>
            <person name="Hughes L."/>
            <person name="Humphray S."/>
            <person name="Jiang R.H."/>
            <person name="Judelson H."/>
            <person name="Kamoun S."/>
            <person name="Kyung K."/>
            <person name="Meijer H."/>
            <person name="Minx P."/>
            <person name="Morris P."/>
            <person name="Nelson J."/>
            <person name="Phuntumart V."/>
            <person name="Qutob D."/>
            <person name="Rehmany A."/>
            <person name="Rougon-Cardoso A."/>
            <person name="Ryden P."/>
            <person name="Torto-Alalibo T."/>
            <person name="Studholme D."/>
            <person name="Wang Y."/>
            <person name="Win J."/>
            <person name="Wood J."/>
            <person name="Clifton S.W."/>
            <person name="Rogers J."/>
            <person name="Van den Ackerveken G."/>
            <person name="Jones J.D."/>
            <person name="McDowell J.M."/>
            <person name="Beynon J."/>
            <person name="Tyler B.M."/>
        </authorList>
    </citation>
    <scope>NUCLEOTIDE SEQUENCE [LARGE SCALE GENOMIC DNA]</scope>
    <source>
        <strain evidence="2">Emoy2</strain>
    </source>
</reference>
<reference evidence="1" key="2">
    <citation type="submission" date="2015-06" db="UniProtKB">
        <authorList>
            <consortium name="EnsemblProtists"/>
        </authorList>
    </citation>
    <scope>IDENTIFICATION</scope>
    <source>
        <strain evidence="1">Emoy2</strain>
    </source>
</reference>
<dbReference type="EMBL" id="JH598593">
    <property type="status" value="NOT_ANNOTATED_CDS"/>
    <property type="molecule type" value="Genomic_DNA"/>
</dbReference>
<organism evidence="1 2">
    <name type="scientific">Hyaloperonospora arabidopsidis (strain Emoy2)</name>
    <name type="common">Downy mildew agent</name>
    <name type="synonym">Peronospora arabidopsidis</name>
    <dbReference type="NCBI Taxonomy" id="559515"/>
    <lineage>
        <taxon>Eukaryota</taxon>
        <taxon>Sar</taxon>
        <taxon>Stramenopiles</taxon>
        <taxon>Oomycota</taxon>
        <taxon>Peronosporomycetes</taxon>
        <taxon>Peronosporales</taxon>
        <taxon>Peronosporaceae</taxon>
        <taxon>Hyaloperonospora</taxon>
    </lineage>
</organism>
<dbReference type="HOGENOM" id="CLU_2445504_0_0_1"/>
<protein>
    <submittedName>
        <fullName evidence="1">Uncharacterized protein</fullName>
    </submittedName>
</protein>
<dbReference type="Proteomes" id="UP000011713">
    <property type="component" value="Unassembled WGS sequence"/>
</dbReference>
<keyword evidence="2" id="KW-1185">Reference proteome</keyword>
<dbReference type="VEuPathDB" id="FungiDB:HpaG808756"/>
<dbReference type="InParanoid" id="M4BQR7"/>
<proteinExistence type="predicted"/>
<accession>M4BQR7</accession>